<dbReference type="InterPro" id="IPR006747">
    <property type="entry name" value="DUF599"/>
</dbReference>
<dbReference type="Proteomes" id="UP000095751">
    <property type="component" value="Unassembled WGS sequence"/>
</dbReference>
<organism evidence="2 3">
    <name type="scientific">Fragilariopsis cylindrus CCMP1102</name>
    <dbReference type="NCBI Taxonomy" id="635003"/>
    <lineage>
        <taxon>Eukaryota</taxon>
        <taxon>Sar</taxon>
        <taxon>Stramenopiles</taxon>
        <taxon>Ochrophyta</taxon>
        <taxon>Bacillariophyta</taxon>
        <taxon>Bacillariophyceae</taxon>
        <taxon>Bacillariophycidae</taxon>
        <taxon>Bacillariales</taxon>
        <taxon>Bacillariaceae</taxon>
        <taxon>Fragilariopsis</taxon>
    </lineage>
</organism>
<reference evidence="2 3" key="1">
    <citation type="submission" date="2016-09" db="EMBL/GenBank/DDBJ databases">
        <title>Extensive genetic diversity and differential bi-allelic expression allows diatom success in the polar Southern Ocean.</title>
        <authorList>
            <consortium name="DOE Joint Genome Institute"/>
            <person name="Mock T."/>
            <person name="Otillar R.P."/>
            <person name="Strauss J."/>
            <person name="Dupont C."/>
            <person name="Frickenhaus S."/>
            <person name="Maumus F."/>
            <person name="Mcmullan M."/>
            <person name="Sanges R."/>
            <person name="Schmutz J."/>
            <person name="Toseland A."/>
            <person name="Valas R."/>
            <person name="Veluchamy A."/>
            <person name="Ward B.J."/>
            <person name="Allen A."/>
            <person name="Barry K."/>
            <person name="Falciatore A."/>
            <person name="Ferrante M."/>
            <person name="Fortunato A.E."/>
            <person name="Gloeckner G."/>
            <person name="Gruber A."/>
            <person name="Hipkin R."/>
            <person name="Janech M."/>
            <person name="Kroth P."/>
            <person name="Leese F."/>
            <person name="Lindquist E."/>
            <person name="Lyon B.R."/>
            <person name="Martin J."/>
            <person name="Mayer C."/>
            <person name="Parker M."/>
            <person name="Quesneville H."/>
            <person name="Raymond J."/>
            <person name="Uhlig C."/>
            <person name="Valentin K.U."/>
            <person name="Worden A.Z."/>
            <person name="Armbrust E.V."/>
            <person name="Bowler C."/>
            <person name="Green B."/>
            <person name="Moulton V."/>
            <person name="Van Oosterhout C."/>
            <person name="Grigoriev I."/>
        </authorList>
    </citation>
    <scope>NUCLEOTIDE SEQUENCE [LARGE SCALE GENOMIC DNA]</scope>
    <source>
        <strain evidence="2 3">CCMP1102</strain>
    </source>
</reference>
<keyword evidence="1" id="KW-0812">Transmembrane</keyword>
<feature type="transmembrane region" description="Helical" evidence="1">
    <location>
        <begin position="91"/>
        <end position="111"/>
    </location>
</feature>
<evidence type="ECO:0000313" key="3">
    <source>
        <dbReference type="Proteomes" id="UP000095751"/>
    </source>
</evidence>
<sequence>ILAGYHMNLFWKENRGGEKTWRQYQADIREDWSKHVRQTEGWLYAIQSLRNAITAQTFLATTVLSLLTLITGKIWDILRSIETIHVLERRLLTIQLACIALPMLFSAYQFLQGVRLMTHVGFMFPVYGSSNDNNNSNRDNTEVDKIMRQTELCQWLGLRLMYISLGPISWVVGGSRAFFISSIGLLQFFRSIDRQP</sequence>
<feature type="transmembrane region" description="Helical" evidence="1">
    <location>
        <begin position="52"/>
        <end position="70"/>
    </location>
</feature>
<dbReference type="AlphaFoldDB" id="A0A1E7F8T4"/>
<evidence type="ECO:0000313" key="2">
    <source>
        <dbReference type="EMBL" id="OEU14549.1"/>
    </source>
</evidence>
<protein>
    <submittedName>
        <fullName evidence="2">Uncharacterized protein</fullName>
    </submittedName>
</protein>
<accession>A0A1E7F8T4</accession>
<dbReference type="PANTHER" id="PTHR31168:SF1">
    <property type="entry name" value="DUF599 FAMILY PROTEIN"/>
    <property type="match status" value="1"/>
</dbReference>
<keyword evidence="1" id="KW-1133">Transmembrane helix</keyword>
<feature type="transmembrane region" description="Helical" evidence="1">
    <location>
        <begin position="168"/>
        <end position="189"/>
    </location>
</feature>
<gene>
    <name evidence="2" type="ORF">FRACYDRAFT_141010</name>
</gene>
<dbReference type="PANTHER" id="PTHR31168">
    <property type="entry name" value="OS02G0292800 PROTEIN"/>
    <property type="match status" value="1"/>
</dbReference>
<dbReference type="OrthoDB" id="761598at2759"/>
<keyword evidence="3" id="KW-1185">Reference proteome</keyword>
<keyword evidence="1" id="KW-0472">Membrane</keyword>
<name>A0A1E7F8T4_9STRA</name>
<dbReference type="Pfam" id="PF04654">
    <property type="entry name" value="DUF599"/>
    <property type="match status" value="1"/>
</dbReference>
<proteinExistence type="predicted"/>
<dbReference type="KEGG" id="fcy:FRACYDRAFT_141010"/>
<dbReference type="InParanoid" id="A0A1E7F8T4"/>
<dbReference type="EMBL" id="KV784360">
    <property type="protein sequence ID" value="OEU14549.1"/>
    <property type="molecule type" value="Genomic_DNA"/>
</dbReference>
<feature type="non-terminal residue" evidence="2">
    <location>
        <position position="196"/>
    </location>
</feature>
<evidence type="ECO:0000256" key="1">
    <source>
        <dbReference type="SAM" id="Phobius"/>
    </source>
</evidence>
<feature type="non-terminal residue" evidence="2">
    <location>
        <position position="1"/>
    </location>
</feature>